<dbReference type="Proteomes" id="UP000015480">
    <property type="component" value="Chromosome"/>
</dbReference>
<dbReference type="InterPro" id="IPR028992">
    <property type="entry name" value="Hedgehog/Intein_dom"/>
</dbReference>
<name>S5YVN8_PARAH</name>
<proteinExistence type="predicted"/>
<feature type="domain" description="Hedgehog/Intein (Hint)" evidence="1">
    <location>
        <begin position="141"/>
        <end position="284"/>
    </location>
</feature>
<dbReference type="HOGENOM" id="CLU_052810_1_0_5"/>
<gene>
    <name evidence="2" type="ORF">JCM7686_2222</name>
</gene>
<dbReference type="SUPFAM" id="SSF51294">
    <property type="entry name" value="Hedgehog/intein (Hint) domain"/>
    <property type="match status" value="1"/>
</dbReference>
<accession>S5YVN8</accession>
<dbReference type="Gene3D" id="2.170.16.10">
    <property type="entry name" value="Hedgehog/Intein (Hint) domain"/>
    <property type="match status" value="1"/>
</dbReference>
<dbReference type="KEGG" id="pami:JCM7686_2222"/>
<evidence type="ECO:0000259" key="1">
    <source>
        <dbReference type="Pfam" id="PF13403"/>
    </source>
</evidence>
<keyword evidence="3" id="KW-1185">Reference proteome</keyword>
<evidence type="ECO:0000313" key="3">
    <source>
        <dbReference type="Proteomes" id="UP000015480"/>
    </source>
</evidence>
<reference evidence="2 3" key="1">
    <citation type="journal article" date="2014" name="BMC Genomics">
        <title>Architecture and functions of a multipartite genome of the methylotrophic bacterium Paracoccus aminophilus JCM 7686, containing primary and secondary chromids.</title>
        <authorList>
            <person name="Dziewit L."/>
            <person name="Czarnecki J."/>
            <person name="Wibberg D."/>
            <person name="Radlinska M."/>
            <person name="Mrozek P."/>
            <person name="Szymczak M."/>
            <person name="Schluter A."/>
            <person name="Puhler A."/>
            <person name="Bartosik D."/>
        </authorList>
    </citation>
    <scope>NUCLEOTIDE SEQUENCE [LARGE SCALE GENOMIC DNA]</scope>
    <source>
        <strain evidence="2">JCM 7686</strain>
    </source>
</reference>
<dbReference type="Pfam" id="PF13403">
    <property type="entry name" value="Hint_2"/>
    <property type="match status" value="1"/>
</dbReference>
<dbReference type="InterPro" id="IPR036844">
    <property type="entry name" value="Hint_dom_sf"/>
</dbReference>
<protein>
    <recommendedName>
        <fullName evidence="1">Hedgehog/Intein (Hint) domain-containing protein</fullName>
    </recommendedName>
</protein>
<dbReference type="PATRIC" id="fig|1367847.3.peg.2214"/>
<sequence length="341" mass="36625">MPERTLDAWNLELTELGYLIPGWTFDDSSYGSSGPPYDLTPYLMQVEVSDVNGDGTISVNTGDTIAINGVPQKIGLIYYGDTAVINGLTIQTVSFYVGPGNAIPIVFPIVNGKVSSAFAGNITSSEGTGSFGTPISYDQFTCFAKGTLIASGQGVVAIEMIDVGDEILTKDNGLQTVRWIGSRKIDLIAAPHLAPIRIAAGALGPRIPSTDLVVSPQHRVLVRSKIAQRMFGTTEMLVAVKQLLQIDGVEIAEEMTEVHYFHILCDRHEIVLSNGAETETLYTGAEAIKAVGAAAREEILAIFPELQDRAFTPEPARVLASGRMGRKLAVRHAQHERALVS</sequence>
<organism evidence="2 3">
    <name type="scientific">Paracoccus aminophilus JCM 7686</name>
    <dbReference type="NCBI Taxonomy" id="1367847"/>
    <lineage>
        <taxon>Bacteria</taxon>
        <taxon>Pseudomonadati</taxon>
        <taxon>Pseudomonadota</taxon>
        <taxon>Alphaproteobacteria</taxon>
        <taxon>Rhodobacterales</taxon>
        <taxon>Paracoccaceae</taxon>
        <taxon>Paracoccus</taxon>
    </lineage>
</organism>
<dbReference type="AlphaFoldDB" id="S5YVN8"/>
<dbReference type="RefSeq" id="WP_020950939.1">
    <property type="nucleotide sequence ID" value="NC_022041.1"/>
</dbReference>
<dbReference type="eggNOG" id="COG2931">
    <property type="taxonomic scope" value="Bacteria"/>
</dbReference>
<dbReference type="EMBL" id="CP006650">
    <property type="protein sequence ID" value="AGT09301.1"/>
    <property type="molecule type" value="Genomic_DNA"/>
</dbReference>
<evidence type="ECO:0000313" key="2">
    <source>
        <dbReference type="EMBL" id="AGT09301.1"/>
    </source>
</evidence>
<dbReference type="STRING" id="1367847.JCM7686_2222"/>